<organism evidence="2 3">
    <name type="scientific">Rhodosorus marinus</name>
    <dbReference type="NCBI Taxonomy" id="101924"/>
    <lineage>
        <taxon>Eukaryota</taxon>
        <taxon>Rhodophyta</taxon>
        <taxon>Stylonematophyceae</taxon>
        <taxon>Stylonematales</taxon>
        <taxon>Stylonemataceae</taxon>
        <taxon>Rhodosorus</taxon>
    </lineage>
</organism>
<gene>
    <name evidence="2" type="ORF">NDN08_004638</name>
</gene>
<accession>A0AAV8UR14</accession>
<keyword evidence="1" id="KW-1133">Transmembrane helix</keyword>
<dbReference type="EMBL" id="JAMWBK010000007">
    <property type="protein sequence ID" value="KAJ8903533.1"/>
    <property type="molecule type" value="Genomic_DNA"/>
</dbReference>
<protein>
    <submittedName>
        <fullName evidence="2">Uncharacterized protein</fullName>
    </submittedName>
</protein>
<feature type="transmembrane region" description="Helical" evidence="1">
    <location>
        <begin position="126"/>
        <end position="144"/>
    </location>
</feature>
<keyword evidence="3" id="KW-1185">Reference proteome</keyword>
<dbReference type="Proteomes" id="UP001157974">
    <property type="component" value="Unassembled WGS sequence"/>
</dbReference>
<keyword evidence="1" id="KW-0812">Transmembrane</keyword>
<dbReference type="AlphaFoldDB" id="A0AAV8UR14"/>
<evidence type="ECO:0000313" key="2">
    <source>
        <dbReference type="EMBL" id="KAJ8903533.1"/>
    </source>
</evidence>
<sequence>MYLKTRRRGEFREREYPDTVKASTVVPPELRAMLYDMKRSPKTQEEEVWGELAEDRINRASQTKGMRDLTEAQVAIREFSREYCRNRGIEHPTMGLLEELRELRAYKRLNPPEKQGRVAYRRARYGSWRIFLFSATAAFIGWRARNRMFRAESETEFRRTELTAQKSETESKLEALRTGLASPELAADLGKLSRSCTKDATDSKGSVNDDAKADQVRELLSSLFAKS</sequence>
<evidence type="ECO:0000313" key="3">
    <source>
        <dbReference type="Proteomes" id="UP001157974"/>
    </source>
</evidence>
<name>A0AAV8UR14_9RHOD</name>
<comment type="caution">
    <text evidence="2">The sequence shown here is derived from an EMBL/GenBank/DDBJ whole genome shotgun (WGS) entry which is preliminary data.</text>
</comment>
<proteinExistence type="predicted"/>
<evidence type="ECO:0000256" key="1">
    <source>
        <dbReference type="SAM" id="Phobius"/>
    </source>
</evidence>
<reference evidence="2 3" key="1">
    <citation type="journal article" date="2023" name="Nat. Commun.">
        <title>Origin of minicircular mitochondrial genomes in red algae.</title>
        <authorList>
            <person name="Lee Y."/>
            <person name="Cho C.H."/>
            <person name="Lee Y.M."/>
            <person name="Park S.I."/>
            <person name="Yang J.H."/>
            <person name="West J.A."/>
            <person name="Bhattacharya D."/>
            <person name="Yoon H.S."/>
        </authorList>
    </citation>
    <scope>NUCLEOTIDE SEQUENCE [LARGE SCALE GENOMIC DNA]</scope>
    <source>
        <strain evidence="2 3">CCMP1338</strain>
        <tissue evidence="2">Whole cell</tissue>
    </source>
</reference>
<keyword evidence="1" id="KW-0472">Membrane</keyword>